<protein>
    <recommendedName>
        <fullName evidence="4">coproporphyrinogen oxidase</fullName>
        <ecNumber evidence="4">1.3.3.3</ecNumber>
    </recommendedName>
</protein>
<evidence type="ECO:0000256" key="2">
    <source>
        <dbReference type="ARBA" id="ARBA00010644"/>
    </source>
</evidence>
<organism evidence="9 10">
    <name type="scientific">Saitozyma podzolica</name>
    <dbReference type="NCBI Taxonomy" id="1890683"/>
    <lineage>
        <taxon>Eukaryota</taxon>
        <taxon>Fungi</taxon>
        <taxon>Dikarya</taxon>
        <taxon>Basidiomycota</taxon>
        <taxon>Agaricomycotina</taxon>
        <taxon>Tremellomycetes</taxon>
        <taxon>Tremellales</taxon>
        <taxon>Trimorphomycetaceae</taxon>
        <taxon>Saitozyma</taxon>
    </lineage>
</organism>
<dbReference type="FunFam" id="3.40.1500.10:FF:000002">
    <property type="entry name" value="oxygen-dependent coproporphyrinogen-III oxidase, mitochondrial"/>
    <property type="match status" value="1"/>
</dbReference>
<dbReference type="Gene3D" id="3.40.1500.10">
    <property type="entry name" value="Coproporphyrinogen III oxidase, aerobic"/>
    <property type="match status" value="1"/>
</dbReference>
<dbReference type="PANTHER" id="PTHR10755:SF0">
    <property type="entry name" value="OXYGEN-DEPENDENT COPROPORPHYRINOGEN-III OXIDASE, MITOCHONDRIAL"/>
    <property type="match status" value="1"/>
</dbReference>
<comment type="pathway">
    <text evidence="1">Porphyrin-containing compound metabolism; protoporphyrin-IX biosynthesis; protoporphyrinogen-IX from coproporphyrinogen-III (O2 route): step 1/1.</text>
</comment>
<dbReference type="UniPathway" id="UPA00251">
    <property type="reaction ID" value="UER00322"/>
</dbReference>
<evidence type="ECO:0000313" key="9">
    <source>
        <dbReference type="EMBL" id="RSH93704.1"/>
    </source>
</evidence>
<keyword evidence="10" id="KW-1185">Reference proteome</keyword>
<dbReference type="EC" id="1.3.3.3" evidence="4"/>
<comment type="subunit">
    <text evidence="3">Homodimer.</text>
</comment>
<evidence type="ECO:0000256" key="5">
    <source>
        <dbReference type="ARBA" id="ARBA00023002"/>
    </source>
</evidence>
<dbReference type="NCBIfam" id="NF003727">
    <property type="entry name" value="PRK05330.1"/>
    <property type="match status" value="1"/>
</dbReference>
<evidence type="ECO:0000256" key="4">
    <source>
        <dbReference type="ARBA" id="ARBA00012869"/>
    </source>
</evidence>
<dbReference type="InterPro" id="IPR018375">
    <property type="entry name" value="Coprogen_oxidase_CS"/>
</dbReference>
<dbReference type="GO" id="GO:0005737">
    <property type="term" value="C:cytoplasm"/>
    <property type="evidence" value="ECO:0007669"/>
    <property type="project" value="TreeGrafter"/>
</dbReference>
<evidence type="ECO:0000256" key="1">
    <source>
        <dbReference type="ARBA" id="ARBA00005168"/>
    </source>
</evidence>
<name>A0A427YRF1_9TREE</name>
<keyword evidence="5" id="KW-0560">Oxidoreductase</keyword>
<evidence type="ECO:0000256" key="7">
    <source>
        <dbReference type="ARBA" id="ARBA00023244"/>
    </source>
</evidence>
<accession>A0A427YRF1</accession>
<dbReference type="EMBL" id="RSCD01000003">
    <property type="protein sequence ID" value="RSH93704.1"/>
    <property type="molecule type" value="Genomic_DNA"/>
</dbReference>
<dbReference type="InterPro" id="IPR036406">
    <property type="entry name" value="Coprogen_oxidase_aer_sf"/>
</dbReference>
<dbReference type="OrthoDB" id="15318at2759"/>
<evidence type="ECO:0000256" key="6">
    <source>
        <dbReference type="ARBA" id="ARBA00023133"/>
    </source>
</evidence>
<comment type="caution">
    <text evidence="9">The sequence shown here is derived from an EMBL/GenBank/DDBJ whole genome shotgun (WGS) entry which is preliminary data.</text>
</comment>
<dbReference type="GO" id="GO:0006782">
    <property type="term" value="P:protoporphyrinogen IX biosynthetic process"/>
    <property type="evidence" value="ECO:0007669"/>
    <property type="project" value="UniProtKB-UniPathway"/>
</dbReference>
<dbReference type="AlphaFoldDB" id="A0A427YRF1"/>
<dbReference type="Pfam" id="PF01218">
    <property type="entry name" value="Coprogen_oxidas"/>
    <property type="match status" value="1"/>
</dbReference>
<proteinExistence type="inferred from homology"/>
<comment type="similarity">
    <text evidence="2">Belongs to the aerobic coproporphyrinogen-III oxidase family.</text>
</comment>
<feature type="region of interest" description="Disordered" evidence="8">
    <location>
        <begin position="1"/>
        <end position="57"/>
    </location>
</feature>
<dbReference type="InterPro" id="IPR001260">
    <property type="entry name" value="Coprogen_oxidase_aer"/>
</dbReference>
<evidence type="ECO:0000313" key="10">
    <source>
        <dbReference type="Proteomes" id="UP000279259"/>
    </source>
</evidence>
<dbReference type="SUPFAM" id="SSF102886">
    <property type="entry name" value="Coproporphyrinogen III oxidase"/>
    <property type="match status" value="1"/>
</dbReference>
<gene>
    <name evidence="9" type="primary">HEM13</name>
    <name evidence="9" type="ORF">EHS25_006351</name>
</gene>
<evidence type="ECO:0000256" key="8">
    <source>
        <dbReference type="SAM" id="MobiDB-lite"/>
    </source>
</evidence>
<evidence type="ECO:0000256" key="3">
    <source>
        <dbReference type="ARBA" id="ARBA00011738"/>
    </source>
</evidence>
<sequence length="456" mass="50781">MSLRVSGGRLLAGAASRPMPSRTTANLVRTSRARSSRFSTSTPPPPPPETPRRPNPLVTSAAAGFAAGLIFVLARRWTTEAKSADVKCDGAPGLIVVDTHGRPWMPVDAEEQDDPRNPMRIRMANWVKSLQDHIVLTLEAIEASHSPLPSEHSPSSSAPPKFLRDAWLRPEGGEGSSCVLAGGRVFEKAGVNVSIVHGKLPPAGQKQMRAEHASLPQFDVPIPFFATGLSIVLHPRNPHVPTVHLNYRYFEVEHPEKPGEVLAWWFGGGSDLTPSYLVEDDARLFHSTLKDACDKHNTAYWPAFKAWCDKYFYIPHRKESRGVGGLFFDDLTTTSQIHAPKDGSNPPSKEEIFDFVKTISSAFLPAYVPIVLKNKDKGWTDEERRWQLIRRGRYVEFNLVYDRGTKFGLATPGARIESILMSLPEIARWEYMSEMGAEGTEEGKLMEVLRKPREWA</sequence>
<keyword evidence="7" id="KW-0627">Porphyrin biosynthesis</keyword>
<dbReference type="Proteomes" id="UP000279259">
    <property type="component" value="Unassembled WGS sequence"/>
</dbReference>
<dbReference type="PANTHER" id="PTHR10755">
    <property type="entry name" value="COPROPORPHYRINOGEN III OXIDASE, MITOCHONDRIAL"/>
    <property type="match status" value="1"/>
</dbReference>
<dbReference type="STRING" id="1890683.A0A427YRF1"/>
<reference evidence="9 10" key="1">
    <citation type="submission" date="2018-11" db="EMBL/GenBank/DDBJ databases">
        <title>Genome sequence of Saitozyma podzolica DSM 27192.</title>
        <authorList>
            <person name="Aliyu H."/>
            <person name="Gorte O."/>
            <person name="Ochsenreither K."/>
        </authorList>
    </citation>
    <scope>NUCLEOTIDE SEQUENCE [LARGE SCALE GENOMIC DNA]</scope>
    <source>
        <strain evidence="9 10">DSM 27192</strain>
    </source>
</reference>
<dbReference type="PRINTS" id="PR00073">
    <property type="entry name" value="COPRGNOXDASE"/>
</dbReference>
<keyword evidence="6" id="KW-0350">Heme biosynthesis</keyword>
<dbReference type="PROSITE" id="PS01021">
    <property type="entry name" value="COPROGEN_OXIDASE"/>
    <property type="match status" value="1"/>
</dbReference>
<dbReference type="GO" id="GO:0004109">
    <property type="term" value="F:coproporphyrinogen oxidase activity"/>
    <property type="evidence" value="ECO:0007669"/>
    <property type="project" value="UniProtKB-EC"/>
</dbReference>